<evidence type="ECO:0000256" key="1">
    <source>
        <dbReference type="ARBA" id="ARBA00004496"/>
    </source>
</evidence>
<dbReference type="GO" id="GO:0016260">
    <property type="term" value="P:selenocysteine biosynthetic process"/>
    <property type="evidence" value="ECO:0007669"/>
    <property type="project" value="UniProtKB-UniRule"/>
</dbReference>
<evidence type="ECO:0000256" key="7">
    <source>
        <dbReference type="ARBA" id="ARBA00022840"/>
    </source>
</evidence>
<dbReference type="GO" id="GO:0140096">
    <property type="term" value="F:catalytic activity, acting on a protein"/>
    <property type="evidence" value="ECO:0007669"/>
    <property type="project" value="UniProtKB-ARBA"/>
</dbReference>
<proteinExistence type="inferred from homology"/>
<evidence type="ECO:0000256" key="3">
    <source>
        <dbReference type="ARBA" id="ARBA00010728"/>
    </source>
</evidence>
<dbReference type="Gene3D" id="1.10.287.40">
    <property type="entry name" value="Serine-tRNA synthetase, tRNA binding domain"/>
    <property type="match status" value="1"/>
</dbReference>
<evidence type="ECO:0000256" key="8">
    <source>
        <dbReference type="ARBA" id="ARBA00022917"/>
    </source>
</evidence>
<evidence type="ECO:0000313" key="18">
    <source>
        <dbReference type="Proteomes" id="UP000243688"/>
    </source>
</evidence>
<dbReference type="UniPathway" id="UPA00906">
    <property type="reaction ID" value="UER00895"/>
</dbReference>
<keyword evidence="9 12" id="KW-0030">Aminoacyl-tRNA synthetase</keyword>
<reference evidence="17 18" key="1">
    <citation type="submission" date="2016-12" db="EMBL/GenBank/DDBJ databases">
        <title>Candidatus Reconcilibacillus cellulovorans genome.</title>
        <authorList>
            <person name="Kolinko S."/>
            <person name="Wu Y.-W."/>
            <person name="Tachea F."/>
            <person name="Denzel E."/>
            <person name="Hiras J."/>
            <person name="Baecker N."/>
            <person name="Chan L.J."/>
            <person name="Eichorst S.A."/>
            <person name="Frey D."/>
            <person name="Adams P.D."/>
            <person name="Pray T."/>
            <person name="Tanjore D."/>
            <person name="Petzold C.J."/>
            <person name="Gladden J.M."/>
            <person name="Simmons B.A."/>
            <person name="Singer S.W."/>
        </authorList>
    </citation>
    <scope>NUCLEOTIDE SEQUENCE [LARGE SCALE GENOMIC DNA]</scope>
    <source>
        <strain evidence="17">JTherm</strain>
    </source>
</reference>
<comment type="subunit">
    <text evidence="12">Homodimer. The tRNA molecule binds across the dimer.</text>
</comment>
<name>A0A2A6DZZ1_9BACL</name>
<dbReference type="InterPro" id="IPR006195">
    <property type="entry name" value="aa-tRNA-synth_II"/>
</dbReference>
<feature type="binding site" evidence="12">
    <location>
        <begin position="230"/>
        <end position="232"/>
    </location>
    <ligand>
        <name>L-serine</name>
        <dbReference type="ChEBI" id="CHEBI:33384"/>
    </ligand>
</feature>
<dbReference type="Pfam" id="PF00587">
    <property type="entry name" value="tRNA-synt_2b"/>
    <property type="match status" value="1"/>
</dbReference>
<dbReference type="GO" id="GO:0005737">
    <property type="term" value="C:cytoplasm"/>
    <property type="evidence" value="ECO:0007669"/>
    <property type="project" value="UniProtKB-SubCell"/>
</dbReference>
<dbReference type="GO" id="GO:0004828">
    <property type="term" value="F:serine-tRNA ligase activity"/>
    <property type="evidence" value="ECO:0007669"/>
    <property type="project" value="UniProtKB-UniRule"/>
</dbReference>
<dbReference type="GO" id="GO:0016740">
    <property type="term" value="F:transferase activity"/>
    <property type="evidence" value="ECO:0007669"/>
    <property type="project" value="UniProtKB-ARBA"/>
</dbReference>
<evidence type="ECO:0000256" key="4">
    <source>
        <dbReference type="ARBA" id="ARBA00022490"/>
    </source>
</evidence>
<dbReference type="SUPFAM" id="SSF55681">
    <property type="entry name" value="Class II aaRS and biotin synthetases"/>
    <property type="match status" value="1"/>
</dbReference>
<keyword evidence="15" id="KW-0175">Coiled coil</keyword>
<evidence type="ECO:0000256" key="5">
    <source>
        <dbReference type="ARBA" id="ARBA00022598"/>
    </source>
</evidence>
<evidence type="ECO:0000256" key="10">
    <source>
        <dbReference type="ARBA" id="ARBA00047929"/>
    </source>
</evidence>
<dbReference type="PANTHER" id="PTHR43697">
    <property type="entry name" value="SERYL-TRNA SYNTHETASE"/>
    <property type="match status" value="1"/>
</dbReference>
<dbReference type="Gene3D" id="3.30.930.10">
    <property type="entry name" value="Bira Bifunctional Protein, Domain 2"/>
    <property type="match status" value="1"/>
</dbReference>
<feature type="coiled-coil region" evidence="15">
    <location>
        <begin position="38"/>
        <end position="103"/>
    </location>
</feature>
<evidence type="ECO:0000256" key="9">
    <source>
        <dbReference type="ARBA" id="ARBA00023146"/>
    </source>
</evidence>
<comment type="caution">
    <text evidence="17">The sequence shown here is derived from an EMBL/GenBank/DDBJ whole genome shotgun (WGS) entry which is preliminary data.</text>
</comment>
<evidence type="ECO:0000256" key="2">
    <source>
        <dbReference type="ARBA" id="ARBA00005045"/>
    </source>
</evidence>
<dbReference type="NCBIfam" id="TIGR00414">
    <property type="entry name" value="serS"/>
    <property type="match status" value="1"/>
</dbReference>
<dbReference type="EC" id="6.1.1.11" evidence="12"/>
<feature type="binding site" evidence="12 13">
    <location>
        <position position="284"/>
    </location>
    <ligand>
        <name>L-serine</name>
        <dbReference type="ChEBI" id="CHEBI:33384"/>
    </ligand>
</feature>
<dbReference type="CDD" id="cd00770">
    <property type="entry name" value="SerRS_core"/>
    <property type="match status" value="1"/>
</dbReference>
<comment type="catalytic activity">
    <reaction evidence="10 12">
        <text>tRNA(Sec) + L-serine + ATP = L-seryl-tRNA(Sec) + AMP + diphosphate + H(+)</text>
        <dbReference type="Rhea" id="RHEA:42580"/>
        <dbReference type="Rhea" id="RHEA-COMP:9742"/>
        <dbReference type="Rhea" id="RHEA-COMP:10128"/>
        <dbReference type="ChEBI" id="CHEBI:15378"/>
        <dbReference type="ChEBI" id="CHEBI:30616"/>
        <dbReference type="ChEBI" id="CHEBI:33019"/>
        <dbReference type="ChEBI" id="CHEBI:33384"/>
        <dbReference type="ChEBI" id="CHEBI:78442"/>
        <dbReference type="ChEBI" id="CHEBI:78533"/>
        <dbReference type="ChEBI" id="CHEBI:456215"/>
        <dbReference type="EC" id="6.1.1.11"/>
    </reaction>
</comment>
<sequence>MLDIRLLRQEPERVREALARRGRPFPELDRFSEVDGKRREVIQEAERLKNRRNVVSEEIAVLKRQGRNVDALIAEMRDVSDRIKQLDEQLRALEAELADILLALPNLPHDSVPDGESNADNVEVRRWGEPPSFSFQPKPHWDIAAGLDLLDFEAAAKVTGTRFVFYKGLGARLERALINFMMDLHGSNGYTEMIPPYIVNRASLTGTGQLPKFEEDVFKLEGTDYFLIPTAEVPVTNYHRDEILDISELPKRYVGYSMNFRSEAGAAGRDTRGLIRQHQFNKVELVKLTTPETSYDELEQLTADAERVLQLLRLPYRVVVLCAGDLGFGAAKTYDLEVWMPGAGVYREISSCSNFEDFQARRANIRFRREPKAKPEFVHTLNGSGLAVGRTVAAILENYQQEDGSVVIPEVLRPYMGGLDRIAKA</sequence>
<dbReference type="PIRSF" id="PIRSF001529">
    <property type="entry name" value="Ser-tRNA-synth_IIa"/>
    <property type="match status" value="1"/>
</dbReference>
<evidence type="ECO:0000256" key="15">
    <source>
        <dbReference type="SAM" id="Coils"/>
    </source>
</evidence>
<dbReference type="InterPro" id="IPR033729">
    <property type="entry name" value="SerRS_core"/>
</dbReference>
<comment type="caution">
    <text evidence="12">Lacks conserved residue(s) required for the propagation of feature annotation.</text>
</comment>
<dbReference type="AlphaFoldDB" id="A0A2A6DZZ1"/>
<evidence type="ECO:0000256" key="14">
    <source>
        <dbReference type="PIRSR" id="PIRSR001529-2"/>
    </source>
</evidence>
<comment type="similarity">
    <text evidence="3 12">Belongs to the class-II aminoacyl-tRNA synthetase family. Type-1 seryl-tRNA synthetase subfamily.</text>
</comment>
<organism evidence="17 18">
    <name type="scientific">Candidatus Reconcilbacillus cellulovorans</name>
    <dbReference type="NCBI Taxonomy" id="1906605"/>
    <lineage>
        <taxon>Bacteria</taxon>
        <taxon>Bacillati</taxon>
        <taxon>Bacillota</taxon>
        <taxon>Bacilli</taxon>
        <taxon>Bacillales</taxon>
        <taxon>Paenibacillaceae</taxon>
        <taxon>Candidatus Reconcilbacillus</taxon>
    </lineage>
</organism>
<accession>A0A2A6DZZ1</accession>
<dbReference type="InterPro" id="IPR002317">
    <property type="entry name" value="Ser-tRNA-ligase_type_1"/>
</dbReference>
<evidence type="ECO:0000256" key="12">
    <source>
        <dbReference type="HAMAP-Rule" id="MF_00176"/>
    </source>
</evidence>
<dbReference type="Pfam" id="PF02403">
    <property type="entry name" value="Seryl_tRNA_N"/>
    <property type="match status" value="1"/>
</dbReference>
<dbReference type="InterPro" id="IPR015866">
    <property type="entry name" value="Ser-tRNA-synth_1_N"/>
</dbReference>
<feature type="binding site" evidence="12 14">
    <location>
        <begin position="261"/>
        <end position="263"/>
    </location>
    <ligand>
        <name>ATP</name>
        <dbReference type="ChEBI" id="CHEBI:30616"/>
    </ligand>
</feature>
<feature type="binding site" evidence="13">
    <location>
        <position position="382"/>
    </location>
    <ligand>
        <name>L-serine</name>
        <dbReference type="ChEBI" id="CHEBI:33384"/>
    </ligand>
</feature>
<feature type="binding site" evidence="12">
    <location>
        <position position="384"/>
    </location>
    <ligand>
        <name>L-serine</name>
        <dbReference type="ChEBI" id="CHEBI:33384"/>
    </ligand>
</feature>
<keyword evidence="6 12" id="KW-0547">Nucleotide-binding</keyword>
<dbReference type="InterPro" id="IPR042103">
    <property type="entry name" value="SerRS_1_N_sf"/>
</dbReference>
<dbReference type="InterPro" id="IPR010978">
    <property type="entry name" value="tRNA-bd_arm"/>
</dbReference>
<feature type="binding site" evidence="13">
    <location>
        <position position="261"/>
    </location>
    <ligand>
        <name>L-serine</name>
        <dbReference type="ChEBI" id="CHEBI:33384"/>
    </ligand>
</feature>
<evidence type="ECO:0000256" key="13">
    <source>
        <dbReference type="PIRSR" id="PIRSR001529-1"/>
    </source>
</evidence>
<dbReference type="PROSITE" id="PS50862">
    <property type="entry name" value="AA_TRNA_LIGASE_II"/>
    <property type="match status" value="1"/>
</dbReference>
<evidence type="ECO:0000259" key="16">
    <source>
        <dbReference type="PROSITE" id="PS50862"/>
    </source>
</evidence>
<comment type="domain">
    <text evidence="12">Consists of two distinct domains, a catalytic core and a N-terminal extension that is involved in tRNA binding.</text>
</comment>
<feature type="binding site" evidence="13">
    <location>
        <position position="230"/>
    </location>
    <ligand>
        <name>L-serine</name>
        <dbReference type="ChEBI" id="CHEBI:33384"/>
    </ligand>
</feature>
<comment type="pathway">
    <text evidence="2 12">Aminoacyl-tRNA biosynthesis; selenocysteinyl-tRNA(Sec) biosynthesis; L-seryl-tRNA(Sec) from L-serine and tRNA(Sec): step 1/1.</text>
</comment>
<comment type="function">
    <text evidence="12">Catalyzes the attachment of serine to tRNA(Ser). Is also able to aminoacylate tRNA(Sec) with serine, to form the misacylated tRNA L-seryl-tRNA(Sec), which will be further converted into selenocysteinyl-tRNA(Sec).</text>
</comment>
<dbReference type="InterPro" id="IPR002314">
    <property type="entry name" value="aa-tRNA-synt_IIb"/>
</dbReference>
<dbReference type="SUPFAM" id="SSF46589">
    <property type="entry name" value="tRNA-binding arm"/>
    <property type="match status" value="1"/>
</dbReference>
<keyword evidence="8 12" id="KW-0648">Protein biosynthesis</keyword>
<dbReference type="PRINTS" id="PR00981">
    <property type="entry name" value="TRNASYNTHSER"/>
</dbReference>
<protein>
    <recommendedName>
        <fullName evidence="12">Serine--tRNA ligase</fullName>
        <ecNumber evidence="12">6.1.1.11</ecNumber>
    </recommendedName>
    <alternativeName>
        <fullName evidence="12">Seryl-tRNA synthetase</fullName>
        <shortName evidence="12">SerRS</shortName>
    </alternativeName>
    <alternativeName>
        <fullName evidence="12">Seryl-tRNA(Ser/Sec) synthetase</fullName>
    </alternativeName>
</protein>
<dbReference type="InterPro" id="IPR045864">
    <property type="entry name" value="aa-tRNA-synth_II/BPL/LPL"/>
</dbReference>
<dbReference type="PANTHER" id="PTHR43697:SF1">
    <property type="entry name" value="SERINE--TRNA LIGASE"/>
    <property type="match status" value="1"/>
</dbReference>
<keyword evidence="5 12" id="KW-0436">Ligase</keyword>
<dbReference type="Proteomes" id="UP000243688">
    <property type="component" value="Unassembled WGS sequence"/>
</dbReference>
<evidence type="ECO:0000256" key="11">
    <source>
        <dbReference type="ARBA" id="ARBA00048823"/>
    </source>
</evidence>
<keyword evidence="4 12" id="KW-0963">Cytoplasm</keyword>
<dbReference type="GO" id="GO:0006434">
    <property type="term" value="P:seryl-tRNA aminoacylation"/>
    <property type="evidence" value="ECO:0007669"/>
    <property type="project" value="UniProtKB-UniRule"/>
</dbReference>
<comment type="catalytic activity">
    <reaction evidence="11 12">
        <text>tRNA(Ser) + L-serine + ATP = L-seryl-tRNA(Ser) + AMP + diphosphate + H(+)</text>
        <dbReference type="Rhea" id="RHEA:12292"/>
        <dbReference type="Rhea" id="RHEA-COMP:9669"/>
        <dbReference type="Rhea" id="RHEA-COMP:9703"/>
        <dbReference type="ChEBI" id="CHEBI:15378"/>
        <dbReference type="ChEBI" id="CHEBI:30616"/>
        <dbReference type="ChEBI" id="CHEBI:33019"/>
        <dbReference type="ChEBI" id="CHEBI:33384"/>
        <dbReference type="ChEBI" id="CHEBI:78442"/>
        <dbReference type="ChEBI" id="CHEBI:78533"/>
        <dbReference type="ChEBI" id="CHEBI:456215"/>
        <dbReference type="EC" id="6.1.1.11"/>
    </reaction>
</comment>
<feature type="domain" description="Aminoacyl-transfer RNA synthetases class-II family profile" evidence="16">
    <location>
        <begin position="172"/>
        <end position="409"/>
    </location>
</feature>
<keyword evidence="7 12" id="KW-0067">ATP-binding</keyword>
<gene>
    <name evidence="12" type="primary">serS</name>
    <name evidence="17" type="ORF">BLM47_07410</name>
</gene>
<dbReference type="EMBL" id="MOXJ01000015">
    <property type="protein sequence ID" value="PDO10351.1"/>
    <property type="molecule type" value="Genomic_DNA"/>
</dbReference>
<dbReference type="GO" id="GO:0005524">
    <property type="term" value="F:ATP binding"/>
    <property type="evidence" value="ECO:0007669"/>
    <property type="project" value="UniProtKB-UniRule"/>
</dbReference>
<comment type="subcellular location">
    <subcellularLocation>
        <location evidence="1 12">Cytoplasm</location>
    </subcellularLocation>
</comment>
<evidence type="ECO:0000256" key="6">
    <source>
        <dbReference type="ARBA" id="ARBA00022741"/>
    </source>
</evidence>
<evidence type="ECO:0000313" key="17">
    <source>
        <dbReference type="EMBL" id="PDO10351.1"/>
    </source>
</evidence>
<feature type="binding site" evidence="12 14">
    <location>
        <begin position="348"/>
        <end position="351"/>
    </location>
    <ligand>
        <name>ATP</name>
        <dbReference type="ChEBI" id="CHEBI:30616"/>
    </ligand>
</feature>
<dbReference type="HAMAP" id="MF_00176">
    <property type="entry name" value="Ser_tRNA_synth_type1"/>
    <property type="match status" value="1"/>
</dbReference>